<evidence type="ECO:0000313" key="1">
    <source>
        <dbReference type="EMBL" id="KFZ37361.1"/>
    </source>
</evidence>
<comment type="caution">
    <text evidence="1">The sequence shown here is derived from an EMBL/GenBank/DDBJ whole genome shotgun (WGS) entry which is preliminary data.</text>
</comment>
<dbReference type="SUPFAM" id="SSF89807">
    <property type="entry name" value="Dodecin-like"/>
    <property type="match status" value="1"/>
</dbReference>
<gene>
    <name evidence="1" type="ORF">HR45_10070</name>
</gene>
<dbReference type="InterPro" id="IPR050049">
    <property type="entry name" value="Dodecin_bact"/>
</dbReference>
<dbReference type="NCBIfam" id="NF043052">
    <property type="entry name" value="DodecBact"/>
    <property type="match status" value="1"/>
</dbReference>
<reference evidence="1 2" key="1">
    <citation type="submission" date="2014-06" db="EMBL/GenBank/DDBJ databases">
        <title>Shewanella sp. YQH10.</title>
        <authorList>
            <person name="Liu Y."/>
            <person name="Zeng R."/>
        </authorList>
    </citation>
    <scope>NUCLEOTIDE SEQUENCE [LARGE SCALE GENOMIC DNA]</scope>
    <source>
        <strain evidence="1 2">YQH10</strain>
    </source>
</reference>
<organism evidence="1 2">
    <name type="scientific">Shewanella mangrovi</name>
    <dbReference type="NCBI Taxonomy" id="1515746"/>
    <lineage>
        <taxon>Bacteria</taxon>
        <taxon>Pseudomonadati</taxon>
        <taxon>Pseudomonadota</taxon>
        <taxon>Gammaproteobacteria</taxon>
        <taxon>Alteromonadales</taxon>
        <taxon>Shewanellaceae</taxon>
        <taxon>Shewanella</taxon>
    </lineage>
</organism>
<dbReference type="Proteomes" id="UP000029264">
    <property type="component" value="Unassembled WGS sequence"/>
</dbReference>
<name>A0A094JY93_9GAMM</name>
<keyword evidence="2" id="KW-1185">Reference proteome</keyword>
<dbReference type="InterPro" id="IPR025543">
    <property type="entry name" value="Dodecin-like"/>
</dbReference>
<dbReference type="STRING" id="1515746.HR45_10070"/>
<evidence type="ECO:0008006" key="3">
    <source>
        <dbReference type="Google" id="ProtNLM"/>
    </source>
</evidence>
<dbReference type="RefSeq" id="WP_037442465.1">
    <property type="nucleotide sequence ID" value="NZ_JPEO01000006.1"/>
</dbReference>
<dbReference type="InterPro" id="IPR036694">
    <property type="entry name" value="Dodecin-like_sf"/>
</dbReference>
<dbReference type="InterPro" id="IPR009923">
    <property type="entry name" value="Dodecin"/>
</dbReference>
<dbReference type="PANTHER" id="PTHR39324">
    <property type="entry name" value="CALCIUM DODECIN"/>
    <property type="match status" value="1"/>
</dbReference>
<dbReference type="eggNOG" id="COG3360">
    <property type="taxonomic scope" value="Bacteria"/>
</dbReference>
<dbReference type="AlphaFoldDB" id="A0A094JY93"/>
<dbReference type="Pfam" id="PF07311">
    <property type="entry name" value="Dodecin"/>
    <property type="match status" value="1"/>
</dbReference>
<dbReference type="EMBL" id="JPEO01000006">
    <property type="protein sequence ID" value="KFZ37361.1"/>
    <property type="molecule type" value="Genomic_DNA"/>
</dbReference>
<dbReference type="Gene3D" id="3.30.1660.10">
    <property type="entry name" value="Flavin-binding protein dodecin"/>
    <property type="match status" value="1"/>
</dbReference>
<protein>
    <recommendedName>
        <fullName evidence="3">Dodecin flavoprotein</fullName>
    </recommendedName>
</protein>
<sequence>MSHVYKIIELTGSSPISSDDAIRNAIAAASQSLHHLRWFEVVENRGHIEAGVVAHWQVTIKVGFTLDNES</sequence>
<accession>A0A094JY93</accession>
<dbReference type="PANTHER" id="PTHR39324:SF1">
    <property type="entry name" value="CALCIUM DODECIN"/>
    <property type="match status" value="1"/>
</dbReference>
<evidence type="ECO:0000313" key="2">
    <source>
        <dbReference type="Proteomes" id="UP000029264"/>
    </source>
</evidence>
<proteinExistence type="predicted"/>
<dbReference type="OrthoDB" id="9805889at2"/>